<dbReference type="PROSITE" id="PS00134">
    <property type="entry name" value="TRYPSIN_HIS"/>
    <property type="match status" value="2"/>
</dbReference>
<dbReference type="PROSITE" id="PS50923">
    <property type="entry name" value="SUSHI"/>
    <property type="match status" value="2"/>
</dbReference>
<accession>A0A4C1V3A4</accession>
<comment type="caution">
    <text evidence="3">Lacks conserved residue(s) required for the propagation of feature annotation.</text>
</comment>
<evidence type="ECO:0000259" key="5">
    <source>
        <dbReference type="PROSITE" id="PS50923"/>
    </source>
</evidence>
<dbReference type="InterPro" id="IPR043504">
    <property type="entry name" value="Peptidase_S1_PA_chymotrypsin"/>
</dbReference>
<dbReference type="SMART" id="SM00020">
    <property type="entry name" value="Tryp_SPc"/>
    <property type="match status" value="2"/>
</dbReference>
<sequence>MIPVYVVTDQPKPVPDEEGSLALYGEIVYDCTIPRQPKGGAYTVVSRSSVQSENEFSVDIHLQYTCNSNAKLMGERDLYCMGQTWSGKAPKCNPCGFAGNMSHSSALLPWSAGVYSKSSKPYRHICGGSIIARNVIVSAAHCFWSEEEATLVVASSFAVAAGKAHRDWGDSRDESSAESDVSVIAIPPRFRGGLTNYQDDIALLFLTTPLDYNEYVAPLCVDLDVMLDERQTEAGNMGKVVLVNEGDNASSNFEVKELPYVDIDECITEASPQFRPYITSDKMCARVTNGTSLCTRDSGSGLASPAVDEDRGVMTHYLRGVLVAVPTSDEPCGFSSIATFTDISAHAHFLKFFLDLAEWQPFETRSKSKDPTRKRCILPPYPENGGYVVMDAPAARPGDVFEKVSLIQYTTSGDGQLVEIKNFKCAQGHWSLKIFKYESEKIYLNSSWCRLFQSEPFIEQWTAPVEGQSPENLRSLQANMLGFMVEEPIRKSTMGHVLIYFNNTCCMYKLHVDDKRRNALFFSCLNLLFTNLQPKELCTLPPQPVAGQYTVVNRPSAKPGETYDAVHLIYSCYTKRVLVGNKNVYCFNNVWSGEAPTCLNCGIIRSTANDYAGGIDATLRELPWQVAVYDKGFTPYKQICGGSIIASNLVITAAHCVWNDIEKLRPALRFGVAGGKIYRAWNDPRNDYVQKSDVSEIKIPPRFRGSQTNFQDDVALLFLTTPFYYNEFVLPICMDFDPKFDAKQLTPGKFGKVAGWGLISEDGRETQKLQTGWLPNVDVNRCIIEAPPDFRVYITSDKICAGYTNGSALCKGDSGGGIAFPEGPGREPVFYLRGIISIAPTSDKACNVYAVTSFTQLLAHQYFIKENLDKALF</sequence>
<dbReference type="OrthoDB" id="2019384at2759"/>
<evidence type="ECO:0000313" key="6">
    <source>
        <dbReference type="EMBL" id="GBP33261.1"/>
    </source>
</evidence>
<dbReference type="Gene3D" id="2.10.70.10">
    <property type="entry name" value="Complement Module, domain 1"/>
    <property type="match status" value="2"/>
</dbReference>
<dbReference type="Proteomes" id="UP000299102">
    <property type="component" value="Unassembled WGS sequence"/>
</dbReference>
<feature type="domain" description="Sushi" evidence="5">
    <location>
        <begin position="29"/>
        <end position="94"/>
    </location>
</feature>
<dbReference type="InterPro" id="IPR001254">
    <property type="entry name" value="Trypsin_dom"/>
</dbReference>
<dbReference type="InterPro" id="IPR018114">
    <property type="entry name" value="TRYPSIN_HIS"/>
</dbReference>
<dbReference type="PROSITE" id="PS50240">
    <property type="entry name" value="TRYPSIN_DOM"/>
    <property type="match status" value="2"/>
</dbReference>
<dbReference type="InterPro" id="IPR000436">
    <property type="entry name" value="Sushi_SCR_CCP_dom"/>
</dbReference>
<dbReference type="InterPro" id="IPR009003">
    <property type="entry name" value="Peptidase_S1_PA"/>
</dbReference>
<evidence type="ECO:0000259" key="4">
    <source>
        <dbReference type="PROSITE" id="PS50240"/>
    </source>
</evidence>
<feature type="domain" description="Sushi" evidence="5">
    <location>
        <begin position="536"/>
        <end position="600"/>
    </location>
</feature>
<keyword evidence="7" id="KW-1185">Reference proteome</keyword>
<keyword evidence="3" id="KW-0768">Sushi</keyword>
<evidence type="ECO:0000256" key="2">
    <source>
        <dbReference type="ARBA" id="ARBA00024195"/>
    </source>
</evidence>
<dbReference type="PANTHER" id="PTHR24256">
    <property type="entry name" value="TRYPTASE-RELATED"/>
    <property type="match status" value="1"/>
</dbReference>
<proteinExistence type="inferred from homology"/>
<reference evidence="6 7" key="1">
    <citation type="journal article" date="2019" name="Commun. Biol.">
        <title>The bagworm genome reveals a unique fibroin gene that provides high tensile strength.</title>
        <authorList>
            <person name="Kono N."/>
            <person name="Nakamura H."/>
            <person name="Ohtoshi R."/>
            <person name="Tomita M."/>
            <person name="Numata K."/>
            <person name="Arakawa K."/>
        </authorList>
    </citation>
    <scope>NUCLEOTIDE SEQUENCE [LARGE SCALE GENOMIC DNA]</scope>
</reference>
<dbReference type="InterPro" id="IPR001314">
    <property type="entry name" value="Peptidase_S1A"/>
</dbReference>
<dbReference type="Pfam" id="PF00084">
    <property type="entry name" value="Sushi"/>
    <property type="match status" value="1"/>
</dbReference>
<protein>
    <submittedName>
        <fullName evidence="6">Modular serine protease</fullName>
    </submittedName>
</protein>
<feature type="domain" description="Peptidase S1" evidence="4">
    <location>
        <begin position="611"/>
        <end position="869"/>
    </location>
</feature>
<feature type="domain" description="Peptidase S1" evidence="4">
    <location>
        <begin position="97"/>
        <end position="359"/>
    </location>
</feature>
<evidence type="ECO:0000256" key="1">
    <source>
        <dbReference type="ARBA" id="ARBA00023157"/>
    </source>
</evidence>
<keyword evidence="6" id="KW-0645">Protease</keyword>
<dbReference type="GO" id="GO:0006508">
    <property type="term" value="P:proteolysis"/>
    <property type="evidence" value="ECO:0007669"/>
    <property type="project" value="UniProtKB-KW"/>
</dbReference>
<evidence type="ECO:0000313" key="7">
    <source>
        <dbReference type="Proteomes" id="UP000299102"/>
    </source>
</evidence>
<name>A0A4C1V3A4_EUMVA</name>
<dbReference type="SUPFAM" id="SSF50494">
    <property type="entry name" value="Trypsin-like serine proteases"/>
    <property type="match status" value="2"/>
</dbReference>
<organism evidence="6 7">
    <name type="scientific">Eumeta variegata</name>
    <name type="common">Bagworm moth</name>
    <name type="synonym">Eumeta japonica</name>
    <dbReference type="NCBI Taxonomy" id="151549"/>
    <lineage>
        <taxon>Eukaryota</taxon>
        <taxon>Metazoa</taxon>
        <taxon>Ecdysozoa</taxon>
        <taxon>Arthropoda</taxon>
        <taxon>Hexapoda</taxon>
        <taxon>Insecta</taxon>
        <taxon>Pterygota</taxon>
        <taxon>Neoptera</taxon>
        <taxon>Endopterygota</taxon>
        <taxon>Lepidoptera</taxon>
        <taxon>Glossata</taxon>
        <taxon>Ditrysia</taxon>
        <taxon>Tineoidea</taxon>
        <taxon>Psychidae</taxon>
        <taxon>Oiketicinae</taxon>
        <taxon>Eumeta</taxon>
    </lineage>
</organism>
<comment type="similarity">
    <text evidence="2">Belongs to the peptidase S1 family. CLIP subfamily.</text>
</comment>
<evidence type="ECO:0000256" key="3">
    <source>
        <dbReference type="PROSITE-ProRule" id="PRU00302"/>
    </source>
</evidence>
<dbReference type="Pfam" id="PF00089">
    <property type="entry name" value="Trypsin"/>
    <property type="match status" value="2"/>
</dbReference>
<comment type="caution">
    <text evidence="6">The sequence shown here is derived from an EMBL/GenBank/DDBJ whole genome shotgun (WGS) entry which is preliminary data.</text>
</comment>
<dbReference type="SMART" id="SM00032">
    <property type="entry name" value="CCP"/>
    <property type="match status" value="2"/>
</dbReference>
<dbReference type="AlphaFoldDB" id="A0A4C1V3A4"/>
<dbReference type="CDD" id="cd00190">
    <property type="entry name" value="Tryp_SPc"/>
    <property type="match status" value="1"/>
</dbReference>
<keyword evidence="6" id="KW-0378">Hydrolase</keyword>
<dbReference type="SUPFAM" id="SSF57535">
    <property type="entry name" value="Complement control module/SCR domain"/>
    <property type="match status" value="2"/>
</dbReference>
<dbReference type="STRING" id="151549.A0A4C1V3A4"/>
<dbReference type="InterPro" id="IPR035976">
    <property type="entry name" value="Sushi/SCR/CCP_sf"/>
</dbReference>
<dbReference type="PRINTS" id="PR00722">
    <property type="entry name" value="CHYMOTRYPSIN"/>
</dbReference>
<gene>
    <name evidence="6" type="primary">modSP</name>
    <name evidence="6" type="ORF">EVAR_5216_1</name>
</gene>
<dbReference type="EMBL" id="BGZK01000271">
    <property type="protein sequence ID" value="GBP33261.1"/>
    <property type="molecule type" value="Genomic_DNA"/>
</dbReference>
<dbReference type="InterPro" id="IPR051487">
    <property type="entry name" value="Ser/Thr_Proteases_Immune/Dev"/>
</dbReference>
<dbReference type="Gene3D" id="2.40.10.10">
    <property type="entry name" value="Trypsin-like serine proteases"/>
    <property type="match status" value="3"/>
</dbReference>
<dbReference type="GO" id="GO:0004252">
    <property type="term" value="F:serine-type endopeptidase activity"/>
    <property type="evidence" value="ECO:0007669"/>
    <property type="project" value="InterPro"/>
</dbReference>
<keyword evidence="1" id="KW-1015">Disulfide bond</keyword>
<dbReference type="CDD" id="cd00033">
    <property type="entry name" value="CCP"/>
    <property type="match status" value="2"/>
</dbReference>